<keyword evidence="5" id="KW-0560">Oxidoreductase</keyword>
<reference evidence="10 11" key="1">
    <citation type="submission" date="2022-06" db="EMBL/GenBank/DDBJ databases">
        <title>Isolation of gut microbiota from human fecal samples.</title>
        <authorList>
            <person name="Pamer E.G."/>
            <person name="Barat B."/>
            <person name="Waligurski E."/>
            <person name="Medina S."/>
            <person name="Paddock L."/>
            <person name="Mostad J."/>
        </authorList>
    </citation>
    <scope>NUCLEOTIDE SEQUENCE [LARGE SCALE GENOMIC DNA]</scope>
    <source>
        <strain evidence="10 11">SL.3.17</strain>
    </source>
</reference>
<dbReference type="SMART" id="SM00790">
    <property type="entry name" value="AFOR_N"/>
    <property type="match status" value="1"/>
</dbReference>
<accession>A0ABT1RK91</accession>
<evidence type="ECO:0000313" key="10">
    <source>
        <dbReference type="EMBL" id="MCQ4635589.1"/>
    </source>
</evidence>
<comment type="similarity">
    <text evidence="2">Belongs to the AOR/FOR family.</text>
</comment>
<dbReference type="InterPro" id="IPR036503">
    <property type="entry name" value="Ald_Fedxn_OxRdtase_N_sf"/>
</dbReference>
<keyword evidence="7" id="KW-0411">Iron-sulfur</keyword>
<dbReference type="InterPro" id="IPR013983">
    <property type="entry name" value="Ald_Fedxn_OxRdtase_N"/>
</dbReference>
<keyword evidence="3" id="KW-0004">4Fe-4S</keyword>
<dbReference type="Gene3D" id="3.60.9.10">
    <property type="entry name" value="Aldehyde ferredoxin oxidoreductase, N-terminal domain"/>
    <property type="match status" value="1"/>
</dbReference>
<dbReference type="InterPro" id="IPR013984">
    <property type="entry name" value="Ald_Fedxn_OxRdtase_dom2"/>
</dbReference>
<dbReference type="InterPro" id="IPR051919">
    <property type="entry name" value="W-dependent_AOR"/>
</dbReference>
<evidence type="ECO:0000313" key="11">
    <source>
        <dbReference type="Proteomes" id="UP001524502"/>
    </source>
</evidence>
<dbReference type="Pfam" id="PF02730">
    <property type="entry name" value="AFOR_N"/>
    <property type="match status" value="1"/>
</dbReference>
<evidence type="ECO:0000256" key="5">
    <source>
        <dbReference type="ARBA" id="ARBA00023002"/>
    </source>
</evidence>
<dbReference type="PANTHER" id="PTHR30038">
    <property type="entry name" value="ALDEHYDE FERREDOXIN OXIDOREDUCTASE"/>
    <property type="match status" value="1"/>
</dbReference>
<dbReference type="PANTHER" id="PTHR30038:SF0">
    <property type="entry name" value="TUNGSTEN-CONTAINING ALDEHYDE FERREDOXIN OXIDOREDUCTASE"/>
    <property type="match status" value="1"/>
</dbReference>
<evidence type="ECO:0000256" key="8">
    <source>
        <dbReference type="ARBA" id="ARBA00049934"/>
    </source>
</evidence>
<evidence type="ECO:0000256" key="7">
    <source>
        <dbReference type="ARBA" id="ARBA00023014"/>
    </source>
</evidence>
<keyword evidence="6" id="KW-0408">Iron</keyword>
<evidence type="ECO:0000256" key="2">
    <source>
        <dbReference type="ARBA" id="ARBA00011032"/>
    </source>
</evidence>
<keyword evidence="4" id="KW-0479">Metal-binding</keyword>
<comment type="cofactor">
    <cofactor evidence="8">
        <name>tungstopterin</name>
        <dbReference type="ChEBI" id="CHEBI:30402"/>
    </cofactor>
</comment>
<dbReference type="InterPro" id="IPR013985">
    <property type="entry name" value="Ald_Fedxn_OxRdtase_dom3"/>
</dbReference>
<protein>
    <submittedName>
        <fullName evidence="10">Aldehyde ferredoxin oxidoreductase family protein</fullName>
    </submittedName>
</protein>
<dbReference type="Gene3D" id="1.10.599.10">
    <property type="entry name" value="Aldehyde Ferredoxin Oxidoreductase Protein, subunit A, domain 3"/>
    <property type="match status" value="1"/>
</dbReference>
<sequence>MYGYAGKLLRVDLTSGSIQEELLDMALAKKYLGGRGLGTKIYMDETGPHADPFSPENQLILMTGPLTGTFAPSSGRLMWISKAPLTGTIGCANSGGYFGPELKYAGYDGIIFSGAAKAPVYLYIKADTFELRGAEDLWGKTVFETTDLLRESTDIDAKVCCIGPAGEKKILYASIMNDKNRAAGRGGLGAVMGSKNLKAIVVKGSGGLTVADDEGFMEACTKARQILADNPVTGEGLAAYGTEILVNIINGSGAMPQHNWRDGAVYKDAEDISGEALVEKYLVRNKGCQGCPIACGRVTKVKEGPFASSGEGPEYEAAWALGASCGINDLAAICKVNFLCNEYGLDPITLGSTFACAMELVDDGYLDKKELGGDLVFGNAQSIVDFTMKTINREGFGDLLAQGSYRLAEKFGHPELSMSVKKQEMPAYDGRSMQGIGLEYATSNRGGCHVRGYMTSPEILGIPEKMDPLVTEGKAATLKVFQDLTAVVDSIGICLFTTFGIGLAEIAPMVRTALGWDISDEDLLKTGDRIWTLERQYNLKEGFTRQDDQLPPRLYDEPIPEGAAKGQVSHVPEMLDEYYQLRGYDQNGVPTKEKLSELELSE</sequence>
<comment type="cofactor">
    <cofactor evidence="1">
        <name>[4Fe-4S] cluster</name>
        <dbReference type="ChEBI" id="CHEBI:49883"/>
    </cofactor>
</comment>
<name>A0ABT1RK91_9FIRM</name>
<keyword evidence="11" id="KW-1185">Reference proteome</keyword>
<dbReference type="InterPro" id="IPR001203">
    <property type="entry name" value="OxRdtase_Ald_Fedxn_C"/>
</dbReference>
<evidence type="ECO:0000259" key="9">
    <source>
        <dbReference type="SMART" id="SM00790"/>
    </source>
</evidence>
<dbReference type="EMBL" id="JANFXK010000002">
    <property type="protein sequence ID" value="MCQ4635589.1"/>
    <property type="molecule type" value="Genomic_DNA"/>
</dbReference>
<dbReference type="InterPro" id="IPR036021">
    <property type="entry name" value="Tungsten_al_ferr_oxy-like_C"/>
</dbReference>
<dbReference type="Gene3D" id="1.10.569.10">
    <property type="entry name" value="Aldehyde Ferredoxin Oxidoreductase Protein, subunit A, domain 2"/>
    <property type="match status" value="1"/>
</dbReference>
<feature type="domain" description="Aldehyde ferredoxin oxidoreductase N-terminal" evidence="9">
    <location>
        <begin position="4"/>
        <end position="206"/>
    </location>
</feature>
<evidence type="ECO:0000256" key="4">
    <source>
        <dbReference type="ARBA" id="ARBA00022723"/>
    </source>
</evidence>
<dbReference type="Proteomes" id="UP001524502">
    <property type="component" value="Unassembled WGS sequence"/>
</dbReference>
<dbReference type="SUPFAM" id="SSF48310">
    <property type="entry name" value="Aldehyde ferredoxin oxidoreductase, C-terminal domains"/>
    <property type="match status" value="1"/>
</dbReference>
<dbReference type="SUPFAM" id="SSF56228">
    <property type="entry name" value="Aldehyde ferredoxin oxidoreductase, N-terminal domain"/>
    <property type="match status" value="1"/>
</dbReference>
<dbReference type="Pfam" id="PF01314">
    <property type="entry name" value="AFOR_C"/>
    <property type="match status" value="1"/>
</dbReference>
<organism evidence="10 11">
    <name type="scientific">Anaerovorax odorimutans</name>
    <dbReference type="NCBI Taxonomy" id="109327"/>
    <lineage>
        <taxon>Bacteria</taxon>
        <taxon>Bacillati</taxon>
        <taxon>Bacillota</taxon>
        <taxon>Clostridia</taxon>
        <taxon>Peptostreptococcales</taxon>
        <taxon>Anaerovoracaceae</taxon>
        <taxon>Anaerovorax</taxon>
    </lineage>
</organism>
<dbReference type="RefSeq" id="WP_256130781.1">
    <property type="nucleotide sequence ID" value="NZ_JANFXK010000002.1"/>
</dbReference>
<gene>
    <name evidence="10" type="ORF">NE619_02515</name>
</gene>
<comment type="caution">
    <text evidence="10">The sequence shown here is derived from an EMBL/GenBank/DDBJ whole genome shotgun (WGS) entry which is preliminary data.</text>
</comment>
<evidence type="ECO:0000256" key="6">
    <source>
        <dbReference type="ARBA" id="ARBA00023004"/>
    </source>
</evidence>
<evidence type="ECO:0000256" key="3">
    <source>
        <dbReference type="ARBA" id="ARBA00022485"/>
    </source>
</evidence>
<evidence type="ECO:0000256" key="1">
    <source>
        <dbReference type="ARBA" id="ARBA00001966"/>
    </source>
</evidence>
<proteinExistence type="inferred from homology"/>